<dbReference type="EMBL" id="JAMRXG010000009">
    <property type="protein sequence ID" value="MCM6776151.1"/>
    <property type="molecule type" value="Genomic_DNA"/>
</dbReference>
<name>A0A9X2E9I1_9NOCA</name>
<dbReference type="AlphaFoldDB" id="A0A9X2E9I1"/>
<evidence type="ECO:0000313" key="1">
    <source>
        <dbReference type="EMBL" id="MCM6776151.1"/>
    </source>
</evidence>
<proteinExistence type="predicted"/>
<sequence length="109" mass="10772">MNTLKLDPVAMAAYTAIADTVSEQLAAAAAVAAGAVNPGQLSADLGLVGSEFAARFTAAVSEHAQALSTASRLVATYGQVLRDHNVASQGIDSGSAAAVTRAGEGEVSV</sequence>
<dbReference type="Proteomes" id="UP001139157">
    <property type="component" value="Unassembled WGS sequence"/>
</dbReference>
<accession>A0A9X2E9I1</accession>
<gene>
    <name evidence="1" type="ORF">NDR86_21945</name>
</gene>
<dbReference type="RefSeq" id="WP_251914458.1">
    <property type="nucleotide sequence ID" value="NZ_JAMRXG010000009.1"/>
</dbReference>
<protein>
    <submittedName>
        <fullName evidence="1">Uncharacterized protein</fullName>
    </submittedName>
</protein>
<reference evidence="1" key="1">
    <citation type="submission" date="2022-06" db="EMBL/GenBank/DDBJ databases">
        <title>Novel species in genus nocardia.</title>
        <authorList>
            <person name="Li F."/>
        </authorList>
    </citation>
    <scope>NUCLEOTIDE SEQUENCE</scope>
    <source>
        <strain evidence="1">CDC141</strain>
    </source>
</reference>
<evidence type="ECO:0000313" key="2">
    <source>
        <dbReference type="Proteomes" id="UP001139157"/>
    </source>
</evidence>
<keyword evidence="2" id="KW-1185">Reference proteome</keyword>
<comment type="caution">
    <text evidence="1">The sequence shown here is derived from an EMBL/GenBank/DDBJ whole genome shotgun (WGS) entry which is preliminary data.</text>
</comment>
<organism evidence="1 2">
    <name type="scientific">Nocardia pulmonis</name>
    <dbReference type="NCBI Taxonomy" id="2951408"/>
    <lineage>
        <taxon>Bacteria</taxon>
        <taxon>Bacillati</taxon>
        <taxon>Actinomycetota</taxon>
        <taxon>Actinomycetes</taxon>
        <taxon>Mycobacteriales</taxon>
        <taxon>Nocardiaceae</taxon>
        <taxon>Nocardia</taxon>
    </lineage>
</organism>